<dbReference type="Pfam" id="PF00672">
    <property type="entry name" value="HAMP"/>
    <property type="match status" value="1"/>
</dbReference>
<dbReference type="InterPro" id="IPR003594">
    <property type="entry name" value="HATPase_dom"/>
</dbReference>
<dbReference type="PROSITE" id="PS50109">
    <property type="entry name" value="HIS_KIN"/>
    <property type="match status" value="1"/>
</dbReference>
<comment type="subcellular location">
    <subcellularLocation>
        <location evidence="2">Cell membrane</location>
    </subcellularLocation>
</comment>
<evidence type="ECO:0000313" key="14">
    <source>
        <dbReference type="Proteomes" id="UP000597656"/>
    </source>
</evidence>
<dbReference type="SUPFAM" id="SSF158472">
    <property type="entry name" value="HAMP domain-like"/>
    <property type="match status" value="1"/>
</dbReference>
<dbReference type="SMART" id="SM00388">
    <property type="entry name" value="HisKA"/>
    <property type="match status" value="1"/>
</dbReference>
<feature type="chain" id="PRO_5045865892" description="histidine kinase" evidence="10">
    <location>
        <begin position="25"/>
        <end position="570"/>
    </location>
</feature>
<dbReference type="InterPro" id="IPR050736">
    <property type="entry name" value="Sensor_HK_Regulatory"/>
</dbReference>
<evidence type="ECO:0000259" key="12">
    <source>
        <dbReference type="PROSITE" id="PS50885"/>
    </source>
</evidence>
<keyword evidence="4" id="KW-0597">Phosphoprotein</keyword>
<feature type="domain" description="HAMP" evidence="12">
    <location>
        <begin position="303"/>
        <end position="354"/>
    </location>
</feature>
<dbReference type="Proteomes" id="UP000597656">
    <property type="component" value="Unassembled WGS sequence"/>
</dbReference>
<dbReference type="InterPro" id="IPR036890">
    <property type="entry name" value="HATPase_C_sf"/>
</dbReference>
<dbReference type="Pfam" id="PF00512">
    <property type="entry name" value="HisKA"/>
    <property type="match status" value="1"/>
</dbReference>
<evidence type="ECO:0000256" key="9">
    <source>
        <dbReference type="ARBA" id="ARBA00023012"/>
    </source>
</evidence>
<evidence type="ECO:0000256" key="6">
    <source>
        <dbReference type="ARBA" id="ARBA00022692"/>
    </source>
</evidence>
<dbReference type="PROSITE" id="PS50885">
    <property type="entry name" value="HAMP"/>
    <property type="match status" value="1"/>
</dbReference>
<proteinExistence type="predicted"/>
<dbReference type="SMART" id="SM00387">
    <property type="entry name" value="HATPase_c"/>
    <property type="match status" value="1"/>
</dbReference>
<evidence type="ECO:0000256" key="2">
    <source>
        <dbReference type="ARBA" id="ARBA00004236"/>
    </source>
</evidence>
<dbReference type="SMART" id="SM00304">
    <property type="entry name" value="HAMP"/>
    <property type="match status" value="1"/>
</dbReference>
<dbReference type="PANTHER" id="PTHR43711">
    <property type="entry name" value="TWO-COMPONENT HISTIDINE KINASE"/>
    <property type="match status" value="1"/>
</dbReference>
<dbReference type="RefSeq" id="WP_189158391.1">
    <property type="nucleotide sequence ID" value="NZ_BMNC01000011.1"/>
</dbReference>
<dbReference type="PANTHER" id="PTHR43711:SF1">
    <property type="entry name" value="HISTIDINE KINASE 1"/>
    <property type="match status" value="1"/>
</dbReference>
<evidence type="ECO:0000256" key="10">
    <source>
        <dbReference type="SAM" id="SignalP"/>
    </source>
</evidence>
<evidence type="ECO:0000256" key="3">
    <source>
        <dbReference type="ARBA" id="ARBA00012438"/>
    </source>
</evidence>
<accession>A0ABQ2ILS0</accession>
<evidence type="ECO:0000259" key="11">
    <source>
        <dbReference type="PROSITE" id="PS50109"/>
    </source>
</evidence>
<evidence type="ECO:0000256" key="5">
    <source>
        <dbReference type="ARBA" id="ARBA00022679"/>
    </source>
</evidence>
<dbReference type="Pfam" id="PF02518">
    <property type="entry name" value="HATPase_c"/>
    <property type="match status" value="1"/>
</dbReference>
<keyword evidence="8" id="KW-1133">Transmembrane helix</keyword>
<evidence type="ECO:0000256" key="8">
    <source>
        <dbReference type="ARBA" id="ARBA00022989"/>
    </source>
</evidence>
<evidence type="ECO:0000256" key="4">
    <source>
        <dbReference type="ARBA" id="ARBA00022553"/>
    </source>
</evidence>
<dbReference type="SUPFAM" id="SSF55874">
    <property type="entry name" value="ATPase domain of HSP90 chaperone/DNA topoisomerase II/histidine kinase"/>
    <property type="match status" value="1"/>
</dbReference>
<name>A0ABQ2ILS0_9PSEU</name>
<feature type="domain" description="Histidine kinase" evidence="11">
    <location>
        <begin position="362"/>
        <end position="570"/>
    </location>
</feature>
<dbReference type="Gene3D" id="6.10.340.10">
    <property type="match status" value="1"/>
</dbReference>
<dbReference type="CDD" id="cd00075">
    <property type="entry name" value="HATPase"/>
    <property type="match status" value="1"/>
</dbReference>
<sequence length="570" mass="61449">MKSLLVRFFLFSLVIAACSIAVTAWLASQATTGAIRQEQGDALETDAQIFDELVRYAATHRDWAGAKSDVDGIAQKYGRRIALTDGNGTTLVDTGGENAPQLPITPKALVDPLNVNGKIDPRAVGPFKLNDEEYRTLHAYADQLLQCASSITLVEAPNGRPRLSNLGPGELSTWDDCSVGYRLYTLTVTEKAAYGQLQALFTACLDERAPGGRNYGKSLSPNTFDWEITTVDNSPPEVVACMDTARREQLRPYVAAPAQLFLTSPTGEEPMAIDLSTTGATRITLVALGILALAGFASWVTATQLVRPIRALTAATKRTAEGDRTARVDGGAGEIGELAKSFNAMSERLAETERQRQAMVSDVAHELRTPLGNITGWLEATQDGLAEPDPHLIDMLLGESLLLQRLVDDLHDLAQADAGTLRLHPEPIALDDVVDQVVNAQQNREILLRAETTPVHLSADPVRLRQALGNLVANAVRYTPPGGEVVVKLFPWQDRAILEVTDTGTGIAPEDVPHVFDRFWRADRSRSRRTGGSGLGLAITRHLVEAHGGTVSVTSTLGEGSTFRISLPSA</sequence>
<keyword evidence="5" id="KW-0808">Transferase</keyword>
<keyword evidence="9" id="KW-0902">Two-component regulatory system</keyword>
<protein>
    <recommendedName>
        <fullName evidence="3">histidine kinase</fullName>
        <ecNumber evidence="3">2.7.13.3</ecNumber>
    </recommendedName>
</protein>
<dbReference type="InterPro" id="IPR005467">
    <property type="entry name" value="His_kinase_dom"/>
</dbReference>
<dbReference type="InterPro" id="IPR036097">
    <property type="entry name" value="HisK_dim/P_sf"/>
</dbReference>
<feature type="signal peptide" evidence="10">
    <location>
        <begin position="1"/>
        <end position="24"/>
    </location>
</feature>
<evidence type="ECO:0000256" key="1">
    <source>
        <dbReference type="ARBA" id="ARBA00000085"/>
    </source>
</evidence>
<dbReference type="GO" id="GO:0016301">
    <property type="term" value="F:kinase activity"/>
    <property type="evidence" value="ECO:0007669"/>
    <property type="project" value="UniProtKB-KW"/>
</dbReference>
<dbReference type="CDD" id="cd00082">
    <property type="entry name" value="HisKA"/>
    <property type="match status" value="1"/>
</dbReference>
<evidence type="ECO:0000256" key="7">
    <source>
        <dbReference type="ARBA" id="ARBA00022777"/>
    </source>
</evidence>
<keyword evidence="8" id="KW-0472">Membrane</keyword>
<organism evidence="13 14">
    <name type="scientific">Lentzea pudingi</name>
    <dbReference type="NCBI Taxonomy" id="1789439"/>
    <lineage>
        <taxon>Bacteria</taxon>
        <taxon>Bacillati</taxon>
        <taxon>Actinomycetota</taxon>
        <taxon>Actinomycetes</taxon>
        <taxon>Pseudonocardiales</taxon>
        <taxon>Pseudonocardiaceae</taxon>
        <taxon>Lentzea</taxon>
    </lineage>
</organism>
<dbReference type="InterPro" id="IPR003660">
    <property type="entry name" value="HAMP_dom"/>
</dbReference>
<gene>
    <name evidence="13" type="ORF">GCM10011609_61920</name>
</gene>
<dbReference type="PROSITE" id="PS51257">
    <property type="entry name" value="PROKAR_LIPOPROTEIN"/>
    <property type="match status" value="1"/>
</dbReference>
<dbReference type="Gene3D" id="3.30.565.10">
    <property type="entry name" value="Histidine kinase-like ATPase, C-terminal domain"/>
    <property type="match status" value="1"/>
</dbReference>
<dbReference type="InterPro" id="IPR003661">
    <property type="entry name" value="HisK_dim/P_dom"/>
</dbReference>
<comment type="caution">
    <text evidence="13">The sequence shown here is derived from an EMBL/GenBank/DDBJ whole genome shotgun (WGS) entry which is preliminary data.</text>
</comment>
<dbReference type="InterPro" id="IPR004358">
    <property type="entry name" value="Sig_transdc_His_kin-like_C"/>
</dbReference>
<keyword evidence="10" id="KW-0732">Signal</keyword>
<dbReference type="EC" id="2.7.13.3" evidence="3"/>
<comment type="catalytic activity">
    <reaction evidence="1">
        <text>ATP + protein L-histidine = ADP + protein N-phospho-L-histidine.</text>
        <dbReference type="EC" id="2.7.13.3"/>
    </reaction>
</comment>
<dbReference type="EMBL" id="BMNC01000011">
    <property type="protein sequence ID" value="GGN13116.1"/>
    <property type="molecule type" value="Genomic_DNA"/>
</dbReference>
<dbReference type="SUPFAM" id="SSF47384">
    <property type="entry name" value="Homodimeric domain of signal transducing histidine kinase"/>
    <property type="match status" value="1"/>
</dbReference>
<keyword evidence="7 13" id="KW-0418">Kinase</keyword>
<dbReference type="CDD" id="cd06225">
    <property type="entry name" value="HAMP"/>
    <property type="match status" value="1"/>
</dbReference>
<keyword evidence="14" id="KW-1185">Reference proteome</keyword>
<dbReference type="Gene3D" id="1.10.287.130">
    <property type="match status" value="1"/>
</dbReference>
<reference evidence="14" key="1">
    <citation type="journal article" date="2019" name="Int. J. Syst. Evol. Microbiol.">
        <title>The Global Catalogue of Microorganisms (GCM) 10K type strain sequencing project: providing services to taxonomists for standard genome sequencing and annotation.</title>
        <authorList>
            <consortium name="The Broad Institute Genomics Platform"/>
            <consortium name="The Broad Institute Genome Sequencing Center for Infectious Disease"/>
            <person name="Wu L."/>
            <person name="Ma J."/>
        </authorList>
    </citation>
    <scope>NUCLEOTIDE SEQUENCE [LARGE SCALE GENOMIC DNA]</scope>
    <source>
        <strain evidence="14">CGMCC 4.7319</strain>
    </source>
</reference>
<evidence type="ECO:0000313" key="13">
    <source>
        <dbReference type="EMBL" id="GGN13116.1"/>
    </source>
</evidence>
<dbReference type="PRINTS" id="PR00344">
    <property type="entry name" value="BCTRLSENSOR"/>
</dbReference>
<keyword evidence="6" id="KW-0812">Transmembrane</keyword>